<name>A0ABW2TV21_9PSEU</name>
<dbReference type="GO" id="GO:0005524">
    <property type="term" value="F:ATP binding"/>
    <property type="evidence" value="ECO:0007669"/>
    <property type="project" value="UniProtKB-KW"/>
</dbReference>
<evidence type="ECO:0000313" key="2">
    <source>
        <dbReference type="Proteomes" id="UP001596512"/>
    </source>
</evidence>
<dbReference type="EMBL" id="JBHTEY010000004">
    <property type="protein sequence ID" value="MFC7616787.1"/>
    <property type="molecule type" value="Genomic_DNA"/>
</dbReference>
<keyword evidence="1" id="KW-0067">ATP-binding</keyword>
<dbReference type="PANTHER" id="PTHR47691">
    <property type="entry name" value="REGULATOR-RELATED"/>
    <property type="match status" value="1"/>
</dbReference>
<gene>
    <name evidence="1" type="ORF">ACFQV2_28375</name>
</gene>
<accession>A0ABW2TV21</accession>
<organism evidence="1 2">
    <name type="scientific">Actinokineospora soli</name>
    <dbReference type="NCBI Taxonomy" id="1048753"/>
    <lineage>
        <taxon>Bacteria</taxon>
        <taxon>Bacillati</taxon>
        <taxon>Actinomycetota</taxon>
        <taxon>Actinomycetes</taxon>
        <taxon>Pseudonocardiales</taxon>
        <taxon>Pseudonocardiaceae</taxon>
        <taxon>Actinokineospora</taxon>
    </lineage>
</organism>
<reference evidence="2" key="1">
    <citation type="journal article" date="2019" name="Int. J. Syst. Evol. Microbiol.">
        <title>The Global Catalogue of Microorganisms (GCM) 10K type strain sequencing project: providing services to taxonomists for standard genome sequencing and annotation.</title>
        <authorList>
            <consortium name="The Broad Institute Genomics Platform"/>
            <consortium name="The Broad Institute Genome Sequencing Center for Infectious Disease"/>
            <person name="Wu L."/>
            <person name="Ma J."/>
        </authorList>
    </citation>
    <scope>NUCLEOTIDE SEQUENCE [LARGE SCALE GENOMIC DNA]</scope>
    <source>
        <strain evidence="2">JCM 17695</strain>
    </source>
</reference>
<keyword evidence="1" id="KW-0547">Nucleotide-binding</keyword>
<comment type="caution">
    <text evidence="1">The sequence shown here is derived from an EMBL/GenBank/DDBJ whole genome shotgun (WGS) entry which is preliminary data.</text>
</comment>
<proteinExistence type="predicted"/>
<protein>
    <submittedName>
        <fullName evidence="1">ATP-binding protein</fullName>
    </submittedName>
</protein>
<sequence length="356" mass="38022">MLDNCEHVVDAGADLVAAVLAACPGVEVLATSRQSLGVAGEQVLPVPPLDGPGGDAVALFADRAAAVWPGFRLSDDNRDDVARLCARLGGLPLAIELAAARVRSLSPRQIADRIGAGSDLLTTAHRGTPERHRSLRAAIDWSHELCSPEERAAWARLAVFAGGFELDAAEQVCGAPLADVVDGLVDKAVLVREGESRLRMLEPLREYGLAQLTPDEVAETSRRHRDWVDRLTADADADWLSDRQLGWIDRLRAEHANLRAAADWSISTPGEVGAALRMLARVDEYWMVSGRSPEAHALLDRALEVAGPDHPDRAAGLAACALHALFHTDTSAAWTRLGELGESTDPGRPGCARSPP</sequence>
<evidence type="ECO:0000313" key="1">
    <source>
        <dbReference type="EMBL" id="MFC7616787.1"/>
    </source>
</evidence>
<dbReference type="Proteomes" id="UP001596512">
    <property type="component" value="Unassembled WGS sequence"/>
</dbReference>
<dbReference type="PANTHER" id="PTHR47691:SF3">
    <property type="entry name" value="HTH-TYPE TRANSCRIPTIONAL REGULATOR RV0890C-RELATED"/>
    <property type="match status" value="1"/>
</dbReference>
<keyword evidence="2" id="KW-1185">Reference proteome</keyword>